<keyword evidence="2 5" id="KW-0812">Transmembrane</keyword>
<dbReference type="Proteomes" id="UP000260823">
    <property type="component" value="Unassembled WGS sequence"/>
</dbReference>
<protein>
    <submittedName>
        <fullName evidence="6">HlyD family efflux transporter periplasmic adaptor subunit</fullName>
    </submittedName>
</protein>
<dbReference type="InterPro" id="IPR050739">
    <property type="entry name" value="MFP"/>
</dbReference>
<dbReference type="PANTHER" id="PTHR30386:SF26">
    <property type="entry name" value="TRANSPORT PROTEIN COMB"/>
    <property type="match status" value="1"/>
</dbReference>
<proteinExistence type="predicted"/>
<dbReference type="GO" id="GO:0016020">
    <property type="term" value="C:membrane"/>
    <property type="evidence" value="ECO:0007669"/>
    <property type="project" value="UniProtKB-SubCell"/>
</dbReference>
<accession>A0A3E2NWC7</accession>
<dbReference type="OrthoDB" id="7057889at2"/>
<sequence length="430" mass="48294">MEERNDILHHSEEVHDIIGQSPPSILYGANILIGLIVFGILTGASFIKYPDIVSGTVTITTLEPPVKLVARSAGKITDLYVKDGEPVSKEQIIAVIDNPAKTSDVLLLKAVVNALSGSVDLKKTTRSLYLPENLIVGDIQPNYAYLSESLANYKFFVANNYFAHKLENLRAQKDKFSKITNNIQVKEKYLADQQKLEAWRDSVNYVLLKTKVISLSEYNTIKKTFLNQSISKTDNTSSLLQNQEQQVAVESNASDLRQQYNTGNKEVIINLKDAISRVRGQIAAWQRQYVLESSERGTLTYFWIRNTGQTVNAGDPVFMIVPERAQYQAIVKLPLFKAGKIRPGQEVLLKLQEYPFEEFGALKATVKKISNVTMDNFYAVELELKDGFVTTRRKKIDPRTLSSGVAEFKTSDQSVLQRIFNVLYGKVGSK</sequence>
<dbReference type="AlphaFoldDB" id="A0A3E2NWC7"/>
<evidence type="ECO:0000256" key="3">
    <source>
        <dbReference type="ARBA" id="ARBA00022989"/>
    </source>
</evidence>
<evidence type="ECO:0000313" key="6">
    <source>
        <dbReference type="EMBL" id="RFZ85160.1"/>
    </source>
</evidence>
<keyword evidence="4 5" id="KW-0472">Membrane</keyword>
<reference evidence="6 7" key="1">
    <citation type="submission" date="2018-08" db="EMBL/GenBank/DDBJ databases">
        <title>Mucilaginibacter terrae sp. nov., isolated from manganese diggings.</title>
        <authorList>
            <person name="Huang Y."/>
            <person name="Zhou Z."/>
        </authorList>
    </citation>
    <scope>NUCLEOTIDE SEQUENCE [LARGE SCALE GENOMIC DNA]</scope>
    <source>
        <strain evidence="6 7">ZH6</strain>
    </source>
</reference>
<keyword evidence="3 5" id="KW-1133">Transmembrane helix</keyword>
<gene>
    <name evidence="6" type="ORF">DYU05_06050</name>
</gene>
<comment type="subcellular location">
    <subcellularLocation>
        <location evidence="1">Membrane</location>
        <topology evidence="1">Single-pass membrane protein</topology>
    </subcellularLocation>
</comment>
<evidence type="ECO:0000256" key="1">
    <source>
        <dbReference type="ARBA" id="ARBA00004167"/>
    </source>
</evidence>
<dbReference type="EMBL" id="QWDE01000001">
    <property type="protein sequence ID" value="RFZ85160.1"/>
    <property type="molecule type" value="Genomic_DNA"/>
</dbReference>
<feature type="transmembrane region" description="Helical" evidence="5">
    <location>
        <begin position="25"/>
        <end position="47"/>
    </location>
</feature>
<dbReference type="Gene3D" id="2.40.50.100">
    <property type="match status" value="1"/>
</dbReference>
<evidence type="ECO:0000313" key="7">
    <source>
        <dbReference type="Proteomes" id="UP000260823"/>
    </source>
</evidence>
<dbReference type="RefSeq" id="WP_117382061.1">
    <property type="nucleotide sequence ID" value="NZ_QWDE01000001.1"/>
</dbReference>
<name>A0A3E2NWC7_9SPHI</name>
<keyword evidence="7" id="KW-1185">Reference proteome</keyword>
<evidence type="ECO:0000256" key="4">
    <source>
        <dbReference type="ARBA" id="ARBA00023136"/>
    </source>
</evidence>
<organism evidence="6 7">
    <name type="scientific">Mucilaginibacter terrenus</name>
    <dbReference type="NCBI Taxonomy" id="2482727"/>
    <lineage>
        <taxon>Bacteria</taxon>
        <taxon>Pseudomonadati</taxon>
        <taxon>Bacteroidota</taxon>
        <taxon>Sphingobacteriia</taxon>
        <taxon>Sphingobacteriales</taxon>
        <taxon>Sphingobacteriaceae</taxon>
        <taxon>Mucilaginibacter</taxon>
    </lineage>
</organism>
<comment type="caution">
    <text evidence="6">The sequence shown here is derived from an EMBL/GenBank/DDBJ whole genome shotgun (WGS) entry which is preliminary data.</text>
</comment>
<dbReference type="PANTHER" id="PTHR30386">
    <property type="entry name" value="MEMBRANE FUSION SUBUNIT OF EMRAB-TOLC MULTIDRUG EFFLUX PUMP"/>
    <property type="match status" value="1"/>
</dbReference>
<dbReference type="PRINTS" id="PR01490">
    <property type="entry name" value="RTXTOXIND"/>
</dbReference>
<evidence type="ECO:0000256" key="5">
    <source>
        <dbReference type="SAM" id="Phobius"/>
    </source>
</evidence>
<evidence type="ECO:0000256" key="2">
    <source>
        <dbReference type="ARBA" id="ARBA00022692"/>
    </source>
</evidence>